<dbReference type="EMBL" id="BFEA01000412">
    <property type="protein sequence ID" value="GBG82610.1"/>
    <property type="molecule type" value="Genomic_DNA"/>
</dbReference>
<evidence type="ECO:0000256" key="1">
    <source>
        <dbReference type="SAM" id="MobiDB-lite"/>
    </source>
</evidence>
<gene>
    <name evidence="2" type="ORF">CBR_g34980</name>
</gene>
<comment type="caution">
    <text evidence="2">The sequence shown here is derived from an EMBL/GenBank/DDBJ whole genome shotgun (WGS) entry which is preliminary data.</text>
</comment>
<evidence type="ECO:0000313" key="2">
    <source>
        <dbReference type="EMBL" id="GBG82610.1"/>
    </source>
</evidence>
<feature type="region of interest" description="Disordered" evidence="1">
    <location>
        <begin position="280"/>
        <end position="299"/>
    </location>
</feature>
<feature type="compositionally biased region" description="Gly residues" evidence="1">
    <location>
        <begin position="1"/>
        <end position="10"/>
    </location>
</feature>
<proteinExistence type="predicted"/>
<feature type="compositionally biased region" description="Polar residues" evidence="1">
    <location>
        <begin position="353"/>
        <end position="369"/>
    </location>
</feature>
<organism evidence="2 3">
    <name type="scientific">Chara braunii</name>
    <name type="common">Braun's stonewort</name>
    <dbReference type="NCBI Taxonomy" id="69332"/>
    <lineage>
        <taxon>Eukaryota</taxon>
        <taxon>Viridiplantae</taxon>
        <taxon>Streptophyta</taxon>
        <taxon>Charophyceae</taxon>
        <taxon>Charales</taxon>
        <taxon>Characeae</taxon>
        <taxon>Chara</taxon>
    </lineage>
</organism>
<keyword evidence="3" id="KW-1185">Reference proteome</keyword>
<feature type="region of interest" description="Disordered" evidence="1">
    <location>
        <begin position="305"/>
        <end position="400"/>
    </location>
</feature>
<accession>A0A388LJV0</accession>
<sequence length="400" mass="44218">MESTPGGDGIGRSPPPGPQEERDYWEDEDRIRSLLTMCFDDGVYPMEIDPAEMIIEGREARFKLNTSLDEIKVKWLKERTVTVIFKEAARFLAKNVKDDLVRAFEDGWILGNANLQQNSRRGRLKIEGPGVASYVAKAREVADCMKSEGQVDITLGTNRYKILFKPWMTRAEFREERREEEDRTFWVMAMQVPLDDMPFIYAQIEKAIGKIILTHPTDADPSRPALVNARFDLELEARPNMKDVLWVETAKGNLLEIKLACSDTIKCRTRRQFFHTEQECRRGGGARTRGPGPALSGTINMQQRGQAMSAHAGNYHGPMGPRPATPRQPTGASHPGQLRANPVFSPQGGTGGQQHASTSQGGGIPSQNVGPCPPWGSGNTWGQPVGVGGMPSQGGAFKTD</sequence>
<dbReference type="Gramene" id="GBG82610">
    <property type="protein sequence ID" value="GBG82610"/>
    <property type="gene ID" value="CBR_g34980"/>
</dbReference>
<reference evidence="2 3" key="1">
    <citation type="journal article" date="2018" name="Cell">
        <title>The Chara Genome: Secondary Complexity and Implications for Plant Terrestrialization.</title>
        <authorList>
            <person name="Nishiyama T."/>
            <person name="Sakayama H."/>
            <person name="Vries J.D."/>
            <person name="Buschmann H."/>
            <person name="Saint-Marcoux D."/>
            <person name="Ullrich K.K."/>
            <person name="Haas F.B."/>
            <person name="Vanderstraeten L."/>
            <person name="Becker D."/>
            <person name="Lang D."/>
            <person name="Vosolsobe S."/>
            <person name="Rombauts S."/>
            <person name="Wilhelmsson P.K.I."/>
            <person name="Janitza P."/>
            <person name="Kern R."/>
            <person name="Heyl A."/>
            <person name="Rumpler F."/>
            <person name="Villalobos L.I.A.C."/>
            <person name="Clay J.M."/>
            <person name="Skokan R."/>
            <person name="Toyoda A."/>
            <person name="Suzuki Y."/>
            <person name="Kagoshima H."/>
            <person name="Schijlen E."/>
            <person name="Tajeshwar N."/>
            <person name="Catarino B."/>
            <person name="Hetherington A.J."/>
            <person name="Saltykova A."/>
            <person name="Bonnot C."/>
            <person name="Breuninger H."/>
            <person name="Symeonidi A."/>
            <person name="Radhakrishnan G.V."/>
            <person name="Van Nieuwerburgh F."/>
            <person name="Deforce D."/>
            <person name="Chang C."/>
            <person name="Karol K.G."/>
            <person name="Hedrich R."/>
            <person name="Ulvskov P."/>
            <person name="Glockner G."/>
            <person name="Delwiche C.F."/>
            <person name="Petrasek J."/>
            <person name="Van de Peer Y."/>
            <person name="Friml J."/>
            <person name="Beilby M."/>
            <person name="Dolan L."/>
            <person name="Kohara Y."/>
            <person name="Sugano S."/>
            <person name="Fujiyama A."/>
            <person name="Delaux P.-M."/>
            <person name="Quint M."/>
            <person name="TheiBen G."/>
            <person name="Hagemann M."/>
            <person name="Harholt J."/>
            <person name="Dunand C."/>
            <person name="Zachgo S."/>
            <person name="Langdale J."/>
            <person name="Maumus F."/>
            <person name="Straeten D.V.D."/>
            <person name="Gould S.B."/>
            <person name="Rensing S.A."/>
        </authorList>
    </citation>
    <scope>NUCLEOTIDE SEQUENCE [LARGE SCALE GENOMIC DNA]</scope>
    <source>
        <strain evidence="2 3">S276</strain>
    </source>
</reference>
<evidence type="ECO:0000313" key="3">
    <source>
        <dbReference type="Proteomes" id="UP000265515"/>
    </source>
</evidence>
<dbReference type="Proteomes" id="UP000265515">
    <property type="component" value="Unassembled WGS sequence"/>
</dbReference>
<feature type="region of interest" description="Disordered" evidence="1">
    <location>
        <begin position="1"/>
        <end position="23"/>
    </location>
</feature>
<dbReference type="AlphaFoldDB" id="A0A388LJV0"/>
<protein>
    <submittedName>
        <fullName evidence="2">Uncharacterized protein</fullName>
    </submittedName>
</protein>
<name>A0A388LJV0_CHABU</name>